<organism evidence="2 3">
    <name type="scientific">Neptunomonas japonica JAMM 1380</name>
    <dbReference type="NCBI Taxonomy" id="1441457"/>
    <lineage>
        <taxon>Bacteria</taxon>
        <taxon>Pseudomonadati</taxon>
        <taxon>Pseudomonadota</taxon>
        <taxon>Gammaproteobacteria</taxon>
        <taxon>Oceanospirillales</taxon>
        <taxon>Oceanospirillaceae</taxon>
        <taxon>Neptunomonas</taxon>
    </lineage>
</organism>
<evidence type="ECO:0000313" key="3">
    <source>
        <dbReference type="Proteomes" id="UP000595332"/>
    </source>
</evidence>
<dbReference type="Gene3D" id="3.40.50.1820">
    <property type="entry name" value="alpha/beta hydrolase"/>
    <property type="match status" value="1"/>
</dbReference>
<keyword evidence="3" id="KW-1185">Reference proteome</keyword>
<evidence type="ECO:0000259" key="1">
    <source>
        <dbReference type="Pfam" id="PF00561"/>
    </source>
</evidence>
<dbReference type="EMBL" id="AP014546">
    <property type="protein sequence ID" value="BBB28091.1"/>
    <property type="molecule type" value="Genomic_DNA"/>
</dbReference>
<evidence type="ECO:0000313" key="2">
    <source>
        <dbReference type="EMBL" id="BBB28091.1"/>
    </source>
</evidence>
<dbReference type="InterPro" id="IPR029058">
    <property type="entry name" value="AB_hydrolase_fold"/>
</dbReference>
<dbReference type="Proteomes" id="UP000595332">
    <property type="component" value="Chromosome"/>
</dbReference>
<dbReference type="InterPro" id="IPR050266">
    <property type="entry name" value="AB_hydrolase_sf"/>
</dbReference>
<sequence>MGCIRVGKGPVLVLVHGFLSGLSYWDKQIESLSTRFEVIAMDLPGYGGETQQTGLDTVAGFARTILEQLDKLGVKNFHLVGHSMGGMIAQEIALQAPERVNRLVLYGTGPMGELPGRFEPLKVSMEKVEKDGTKEAKHYTVASWFKQGDQDANFEPGMELAKDVSLQTYINGLNAMAGWSAVGRLDQIQSHTLVIWGDIDRSYIWQQPYALWQEIQNSSLAVMPLCSHNAHLENPQLFNQLLYDFLTHE</sequence>
<name>A0A7R6PGY2_9GAMM</name>
<dbReference type="GO" id="GO:0046464">
    <property type="term" value="P:acylglycerol catabolic process"/>
    <property type="evidence" value="ECO:0007669"/>
    <property type="project" value="TreeGrafter"/>
</dbReference>
<dbReference type="AlphaFoldDB" id="A0A7R6PGY2"/>
<dbReference type="GO" id="GO:0016020">
    <property type="term" value="C:membrane"/>
    <property type="evidence" value="ECO:0007669"/>
    <property type="project" value="TreeGrafter"/>
</dbReference>
<accession>A0A7R6PGY2</accession>
<reference evidence="2 3" key="1">
    <citation type="journal article" date="2008" name="Int. J. Syst. Evol. Microbiol.">
        <title>Neptunomonas japonica sp. nov., an Osedax japonicus symbiont-like bacterium isolated from sediment adjacent to sperm whale carcasses off Kagoshima, Japan.</title>
        <authorList>
            <person name="Miyazaki M."/>
            <person name="Nogi Y."/>
            <person name="Fujiwara Y."/>
            <person name="Kawato M."/>
            <person name="Kubokawa K."/>
            <person name="Horikoshi K."/>
        </authorList>
    </citation>
    <scope>NUCLEOTIDE SEQUENCE [LARGE SCALE GENOMIC DNA]</scope>
    <source>
        <strain evidence="2 3">JAMM 1380</strain>
    </source>
</reference>
<dbReference type="RefSeq" id="WP_201348827.1">
    <property type="nucleotide sequence ID" value="NZ_AP014546.1"/>
</dbReference>
<dbReference type="KEGG" id="njp:NEJAP_0132"/>
<dbReference type="PANTHER" id="PTHR43798">
    <property type="entry name" value="MONOACYLGLYCEROL LIPASE"/>
    <property type="match status" value="1"/>
</dbReference>
<feature type="domain" description="AB hydrolase-1" evidence="1">
    <location>
        <begin position="10"/>
        <end position="235"/>
    </location>
</feature>
<protein>
    <recommendedName>
        <fullName evidence="1">AB hydrolase-1 domain-containing protein</fullName>
    </recommendedName>
</protein>
<dbReference type="PRINTS" id="PR00111">
    <property type="entry name" value="ABHYDROLASE"/>
</dbReference>
<dbReference type="InterPro" id="IPR000073">
    <property type="entry name" value="AB_hydrolase_1"/>
</dbReference>
<dbReference type="GO" id="GO:0047372">
    <property type="term" value="F:monoacylglycerol lipase activity"/>
    <property type="evidence" value="ECO:0007669"/>
    <property type="project" value="TreeGrafter"/>
</dbReference>
<dbReference type="SUPFAM" id="SSF53474">
    <property type="entry name" value="alpha/beta-Hydrolases"/>
    <property type="match status" value="1"/>
</dbReference>
<dbReference type="Pfam" id="PF00561">
    <property type="entry name" value="Abhydrolase_1"/>
    <property type="match status" value="1"/>
</dbReference>
<dbReference type="PANTHER" id="PTHR43798:SF5">
    <property type="entry name" value="MONOACYLGLYCEROL LIPASE ABHD6"/>
    <property type="match status" value="1"/>
</dbReference>
<gene>
    <name evidence="2" type="ORF">NEJAP_0132</name>
</gene>
<proteinExistence type="predicted"/>